<evidence type="ECO:0000256" key="8">
    <source>
        <dbReference type="ARBA" id="ARBA00023065"/>
    </source>
</evidence>
<dbReference type="EMBL" id="UINC01186976">
    <property type="protein sequence ID" value="SVD99459.1"/>
    <property type="molecule type" value="Genomic_DNA"/>
</dbReference>
<feature type="transmembrane region" description="Helical" evidence="11">
    <location>
        <begin position="137"/>
        <end position="157"/>
    </location>
</feature>
<evidence type="ECO:0000313" key="12">
    <source>
        <dbReference type="EMBL" id="SVD99459.1"/>
    </source>
</evidence>
<evidence type="ECO:0000256" key="1">
    <source>
        <dbReference type="ARBA" id="ARBA00004141"/>
    </source>
</evidence>
<dbReference type="GO" id="GO:0042777">
    <property type="term" value="P:proton motive force-driven plasma membrane ATP synthesis"/>
    <property type="evidence" value="ECO:0007669"/>
    <property type="project" value="TreeGrafter"/>
</dbReference>
<keyword evidence="7 11" id="KW-1133">Transmembrane helix</keyword>
<dbReference type="Pfam" id="PF00119">
    <property type="entry name" value="ATP-synt_A"/>
    <property type="match status" value="1"/>
</dbReference>
<reference evidence="12" key="1">
    <citation type="submission" date="2018-05" db="EMBL/GenBank/DDBJ databases">
        <authorList>
            <person name="Lanie J.A."/>
            <person name="Ng W.-L."/>
            <person name="Kazmierczak K.M."/>
            <person name="Andrzejewski T.M."/>
            <person name="Davidsen T.M."/>
            <person name="Wayne K.J."/>
            <person name="Tettelin H."/>
            <person name="Glass J.I."/>
            <person name="Rusch D."/>
            <person name="Podicherti R."/>
            <person name="Tsui H.-C.T."/>
            <person name="Winkler M.E."/>
        </authorList>
    </citation>
    <scope>NUCLEOTIDE SEQUENCE</scope>
</reference>
<evidence type="ECO:0000256" key="4">
    <source>
        <dbReference type="ARBA" id="ARBA00022547"/>
    </source>
</evidence>
<dbReference type="InterPro" id="IPR045082">
    <property type="entry name" value="ATP_syn_F0_a_bact/chloroplast"/>
</dbReference>
<dbReference type="AlphaFoldDB" id="A0A382ZW16"/>
<proteinExistence type="inferred from homology"/>
<dbReference type="SUPFAM" id="SSF81336">
    <property type="entry name" value="F1F0 ATP synthase subunit A"/>
    <property type="match status" value="1"/>
</dbReference>
<dbReference type="PANTHER" id="PTHR42823">
    <property type="entry name" value="ATP SYNTHASE SUBUNIT A, CHLOROPLASTIC"/>
    <property type="match status" value="1"/>
</dbReference>
<keyword evidence="4" id="KW-0138">CF(0)</keyword>
<keyword evidence="8" id="KW-0406">Ion transport</keyword>
<evidence type="ECO:0000256" key="2">
    <source>
        <dbReference type="ARBA" id="ARBA00006810"/>
    </source>
</evidence>
<evidence type="ECO:0000256" key="11">
    <source>
        <dbReference type="SAM" id="Phobius"/>
    </source>
</evidence>
<sequence>MNVKILLISILLLTLLGIFGGKLGSSVIPESWGGGFFSAPIGHIAIKAEPVHPEPIKQLSLGTNSSSILVKGLTNTYITNTMIATWLAIIVLIIFAWLVNKNKNPIPNRLQGFAEIVMEFFITLIGGIVGATQVKRFFPLIMTIFLFIVIANWMGILPGYGTIGWIETPEIIKSHISHGDSSSDGHSEHDDGHDAEYDDKPLAKFVKSGPVYIQPL</sequence>
<keyword evidence="6" id="KW-0375">Hydrogen ion transport</keyword>
<protein>
    <recommendedName>
        <fullName evidence="13">F0F1 ATP synthase subunit A</fullName>
    </recommendedName>
</protein>
<dbReference type="Gene3D" id="1.20.120.220">
    <property type="entry name" value="ATP synthase, F0 complex, subunit A"/>
    <property type="match status" value="1"/>
</dbReference>
<dbReference type="PANTHER" id="PTHR42823:SF3">
    <property type="entry name" value="ATP SYNTHASE SUBUNIT A, CHLOROPLASTIC"/>
    <property type="match status" value="1"/>
</dbReference>
<evidence type="ECO:0000256" key="3">
    <source>
        <dbReference type="ARBA" id="ARBA00022448"/>
    </source>
</evidence>
<evidence type="ECO:0000256" key="10">
    <source>
        <dbReference type="ARBA" id="ARBA00023310"/>
    </source>
</evidence>
<feature type="transmembrane region" description="Helical" evidence="11">
    <location>
        <begin position="77"/>
        <end position="100"/>
    </location>
</feature>
<keyword evidence="5 11" id="KW-0812">Transmembrane</keyword>
<evidence type="ECO:0000256" key="5">
    <source>
        <dbReference type="ARBA" id="ARBA00022692"/>
    </source>
</evidence>
<dbReference type="InterPro" id="IPR000568">
    <property type="entry name" value="ATP_synth_F0_asu"/>
</dbReference>
<dbReference type="GO" id="GO:0045259">
    <property type="term" value="C:proton-transporting ATP synthase complex"/>
    <property type="evidence" value="ECO:0007669"/>
    <property type="project" value="UniProtKB-KW"/>
</dbReference>
<dbReference type="GO" id="GO:0046933">
    <property type="term" value="F:proton-transporting ATP synthase activity, rotational mechanism"/>
    <property type="evidence" value="ECO:0007669"/>
    <property type="project" value="TreeGrafter"/>
</dbReference>
<evidence type="ECO:0000256" key="6">
    <source>
        <dbReference type="ARBA" id="ARBA00022781"/>
    </source>
</evidence>
<comment type="subcellular location">
    <subcellularLocation>
        <location evidence="1">Membrane</location>
        <topology evidence="1">Multi-pass membrane protein</topology>
    </subcellularLocation>
</comment>
<keyword evidence="10" id="KW-0066">ATP synthesis</keyword>
<evidence type="ECO:0008006" key="13">
    <source>
        <dbReference type="Google" id="ProtNLM"/>
    </source>
</evidence>
<name>A0A382ZW16_9ZZZZ</name>
<keyword evidence="9 11" id="KW-0472">Membrane</keyword>
<dbReference type="GO" id="GO:0005886">
    <property type="term" value="C:plasma membrane"/>
    <property type="evidence" value="ECO:0007669"/>
    <property type="project" value="TreeGrafter"/>
</dbReference>
<feature type="non-terminal residue" evidence="12">
    <location>
        <position position="216"/>
    </location>
</feature>
<gene>
    <name evidence="12" type="ORF">METZ01_LOCUS452313</name>
</gene>
<feature type="transmembrane region" description="Helical" evidence="11">
    <location>
        <begin position="112"/>
        <end position="131"/>
    </location>
</feature>
<dbReference type="InterPro" id="IPR035908">
    <property type="entry name" value="F0_ATP_A_sf"/>
</dbReference>
<evidence type="ECO:0000256" key="7">
    <source>
        <dbReference type="ARBA" id="ARBA00022989"/>
    </source>
</evidence>
<organism evidence="12">
    <name type="scientific">marine metagenome</name>
    <dbReference type="NCBI Taxonomy" id="408172"/>
    <lineage>
        <taxon>unclassified sequences</taxon>
        <taxon>metagenomes</taxon>
        <taxon>ecological metagenomes</taxon>
    </lineage>
</organism>
<comment type="similarity">
    <text evidence="2">Belongs to the ATPase A chain family.</text>
</comment>
<keyword evidence="3" id="KW-0813">Transport</keyword>
<accession>A0A382ZW16</accession>
<evidence type="ECO:0000256" key="9">
    <source>
        <dbReference type="ARBA" id="ARBA00023136"/>
    </source>
</evidence>